<reference evidence="2" key="1">
    <citation type="submission" date="2014-09" db="EMBL/GenBank/DDBJ databases">
        <authorList>
            <person name="Sharma Rahul"/>
            <person name="Thines Marco"/>
        </authorList>
    </citation>
    <scope>NUCLEOTIDE SEQUENCE [LARGE SCALE GENOMIC DNA]</scope>
</reference>
<accession>A0A0P1B5X5</accession>
<name>A0A0P1B5X5_PLAHL</name>
<dbReference type="Proteomes" id="UP000054928">
    <property type="component" value="Unassembled WGS sequence"/>
</dbReference>
<sequence length="70" mass="7994">MPAERFSRYVTAYRIYEVTLYKGSLHQKSQTTSKHAAPTHRTLAESRQRLVATEQITGNVVKGAKVERDM</sequence>
<dbReference type="EMBL" id="CCYD01003090">
    <property type="protein sequence ID" value="CEG49742.1"/>
    <property type="molecule type" value="Genomic_DNA"/>
</dbReference>
<proteinExistence type="predicted"/>
<dbReference type="GeneID" id="36402546"/>
<keyword evidence="2" id="KW-1185">Reference proteome</keyword>
<protein>
    <submittedName>
        <fullName evidence="1">Uncharacterized protein</fullName>
    </submittedName>
</protein>
<dbReference type="AlphaFoldDB" id="A0A0P1B5X5"/>
<organism evidence="1 2">
    <name type="scientific">Plasmopara halstedii</name>
    <name type="common">Downy mildew of sunflower</name>
    <dbReference type="NCBI Taxonomy" id="4781"/>
    <lineage>
        <taxon>Eukaryota</taxon>
        <taxon>Sar</taxon>
        <taxon>Stramenopiles</taxon>
        <taxon>Oomycota</taxon>
        <taxon>Peronosporomycetes</taxon>
        <taxon>Peronosporales</taxon>
        <taxon>Peronosporaceae</taxon>
        <taxon>Plasmopara</taxon>
    </lineage>
</organism>
<dbReference type="RefSeq" id="XP_024586111.1">
    <property type="nucleotide sequence ID" value="XM_024720964.1"/>
</dbReference>
<evidence type="ECO:0000313" key="2">
    <source>
        <dbReference type="Proteomes" id="UP000054928"/>
    </source>
</evidence>
<evidence type="ECO:0000313" key="1">
    <source>
        <dbReference type="EMBL" id="CEG49742.1"/>
    </source>
</evidence>